<organism evidence="1">
    <name type="scientific">Picea sitchensis</name>
    <name type="common">Sitka spruce</name>
    <name type="synonym">Pinus sitchensis</name>
    <dbReference type="NCBI Taxonomy" id="3332"/>
    <lineage>
        <taxon>Eukaryota</taxon>
        <taxon>Viridiplantae</taxon>
        <taxon>Streptophyta</taxon>
        <taxon>Embryophyta</taxon>
        <taxon>Tracheophyta</taxon>
        <taxon>Spermatophyta</taxon>
        <taxon>Pinopsida</taxon>
        <taxon>Pinidae</taxon>
        <taxon>Conifers I</taxon>
        <taxon>Pinales</taxon>
        <taxon>Pinaceae</taxon>
        <taxon>Picea</taxon>
    </lineage>
</organism>
<reference evidence="1" key="1">
    <citation type="submission" date="2010-04" db="EMBL/GenBank/DDBJ databases">
        <authorList>
            <person name="Reid K.E."/>
            <person name="Liao N."/>
            <person name="Chan S."/>
            <person name="Docking R."/>
            <person name="Taylor G."/>
            <person name="Moore R."/>
            <person name="Mayo M."/>
            <person name="Munro S."/>
            <person name="King J."/>
            <person name="Yanchuk A."/>
            <person name="Holt R."/>
            <person name="Jones S."/>
            <person name="Marra M."/>
            <person name="Ritland C.E."/>
            <person name="Ritland K."/>
            <person name="Bohlmann J."/>
        </authorList>
    </citation>
    <scope>NUCLEOTIDE SEQUENCE</scope>
    <source>
        <tissue evidence="1">Bud</tissue>
    </source>
</reference>
<evidence type="ECO:0000313" key="1">
    <source>
        <dbReference type="EMBL" id="ADE76662.1"/>
    </source>
</evidence>
<protein>
    <submittedName>
        <fullName evidence="1">Uncharacterized protein</fullName>
    </submittedName>
</protein>
<proteinExistence type="evidence at transcript level"/>
<accession>D5AAU3</accession>
<name>D5AAU3_PICSI</name>
<dbReference type="AlphaFoldDB" id="D5AAU3"/>
<sequence>MYQALLTVRHGVKLPSVLLEHTFSCCYYSLLIYIFPYCCNLGQQGTSFPATISLLTRFFSKLHLHI</sequence>
<dbReference type="EMBL" id="BT123336">
    <property type="protein sequence ID" value="ADE76662.1"/>
    <property type="molecule type" value="mRNA"/>
</dbReference>